<evidence type="ECO:0000313" key="2">
    <source>
        <dbReference type="Proteomes" id="UP000306630"/>
    </source>
</evidence>
<reference evidence="1 2" key="1">
    <citation type="submission" date="2019-04" db="EMBL/GenBank/DDBJ databases">
        <title>Microbes associate with the intestines of laboratory mice.</title>
        <authorList>
            <person name="Navarre W."/>
            <person name="Wong E."/>
            <person name="Huang K."/>
            <person name="Tropini C."/>
            <person name="Ng K."/>
            <person name="Yu B."/>
        </authorList>
    </citation>
    <scope>NUCLEOTIDE SEQUENCE [LARGE SCALE GENOMIC DNA]</scope>
    <source>
        <strain evidence="1 2">NM06_A21</strain>
    </source>
</reference>
<protein>
    <submittedName>
        <fullName evidence="1">Uncharacterized protein</fullName>
    </submittedName>
</protein>
<gene>
    <name evidence="1" type="ORF">E5333_00895</name>
</gene>
<dbReference type="AlphaFoldDB" id="A0A4S2G3P0"/>
<name>A0A4S2G3P0_9BACT</name>
<comment type="caution">
    <text evidence="1">The sequence shown here is derived from an EMBL/GenBank/DDBJ whole genome shotgun (WGS) entry which is preliminary data.</text>
</comment>
<dbReference type="RefSeq" id="WP_135992656.1">
    <property type="nucleotide sequence ID" value="NZ_CAMZZM010000045.1"/>
</dbReference>
<accession>A0A4S2G3P0</accession>
<proteinExistence type="predicted"/>
<evidence type="ECO:0000313" key="1">
    <source>
        <dbReference type="EMBL" id="TGY76576.1"/>
    </source>
</evidence>
<sequence length="77" mass="8817">MLNTLKAVSWSDRLQLISDCPIAPLSEFRIERINLMLSLLKHDKNNENRLDALSDECLKQTLTYEVLAAFAEQIKIA</sequence>
<dbReference type="Proteomes" id="UP000306630">
    <property type="component" value="Unassembled WGS sequence"/>
</dbReference>
<dbReference type="EMBL" id="SRYD01000002">
    <property type="protein sequence ID" value="TGY76576.1"/>
    <property type="molecule type" value="Genomic_DNA"/>
</dbReference>
<organism evidence="1 2">
    <name type="scientific">Muribaculum intestinale</name>
    <dbReference type="NCBI Taxonomy" id="1796646"/>
    <lineage>
        <taxon>Bacteria</taxon>
        <taxon>Pseudomonadati</taxon>
        <taxon>Bacteroidota</taxon>
        <taxon>Bacteroidia</taxon>
        <taxon>Bacteroidales</taxon>
        <taxon>Muribaculaceae</taxon>
        <taxon>Muribaculum</taxon>
    </lineage>
</organism>